<protein>
    <submittedName>
        <fullName evidence="1">Uncharacterized protein</fullName>
    </submittedName>
</protein>
<name>A0A6S7HH93_PARCT</name>
<sequence>MVMSRSTAVGSIVTGSIMLGFAIIAVICGAVSAGKLSGQAAASAGLWSLYYAVPGVLCIVAGATKNGIVMGFALFFNIIAVIISTAASIVLIIITVVMKKFTGDYRDHCRNTFADTCRCTYYGDDRSTYDEDHVTWNMKCGDLDTVYSLFVAILVAYIILAVTSFTSSIFGCLGTCCAPVDPIVVVTAGVPVHTGGTIVVSSNQSSMMHSGYPGPMAPAYGHMHPPAYGHEDKSGLVQNMAI</sequence>
<dbReference type="Proteomes" id="UP001152795">
    <property type="component" value="Unassembled WGS sequence"/>
</dbReference>
<dbReference type="AlphaFoldDB" id="A0A6S7HH93"/>
<dbReference type="EMBL" id="CACRXK020004766">
    <property type="protein sequence ID" value="CAB4003936.1"/>
    <property type="molecule type" value="Genomic_DNA"/>
</dbReference>
<evidence type="ECO:0000313" key="2">
    <source>
        <dbReference type="Proteomes" id="UP001152795"/>
    </source>
</evidence>
<accession>A0A6S7HH93</accession>
<comment type="caution">
    <text evidence="1">The sequence shown here is derived from an EMBL/GenBank/DDBJ whole genome shotgun (WGS) entry which is preliminary data.</text>
</comment>
<dbReference type="OrthoDB" id="6006286at2759"/>
<proteinExistence type="predicted"/>
<keyword evidence="2" id="KW-1185">Reference proteome</keyword>
<organism evidence="1 2">
    <name type="scientific">Paramuricea clavata</name>
    <name type="common">Red gorgonian</name>
    <name type="synonym">Violescent sea-whip</name>
    <dbReference type="NCBI Taxonomy" id="317549"/>
    <lineage>
        <taxon>Eukaryota</taxon>
        <taxon>Metazoa</taxon>
        <taxon>Cnidaria</taxon>
        <taxon>Anthozoa</taxon>
        <taxon>Octocorallia</taxon>
        <taxon>Malacalcyonacea</taxon>
        <taxon>Plexauridae</taxon>
        <taxon>Paramuricea</taxon>
    </lineage>
</organism>
<reference evidence="1" key="1">
    <citation type="submission" date="2020-04" db="EMBL/GenBank/DDBJ databases">
        <authorList>
            <person name="Alioto T."/>
            <person name="Alioto T."/>
            <person name="Gomez Garrido J."/>
        </authorList>
    </citation>
    <scope>NUCLEOTIDE SEQUENCE</scope>
    <source>
        <strain evidence="1">A484AB</strain>
    </source>
</reference>
<gene>
    <name evidence="1" type="ORF">PACLA_8A018473</name>
</gene>
<evidence type="ECO:0000313" key="1">
    <source>
        <dbReference type="EMBL" id="CAB4003936.1"/>
    </source>
</evidence>